<protein>
    <submittedName>
        <fullName evidence="2">Str. FM013</fullName>
    </submittedName>
</protein>
<dbReference type="AlphaFoldDB" id="A0A0G4PUM6"/>
<feature type="compositionally biased region" description="Polar residues" evidence="1">
    <location>
        <begin position="628"/>
        <end position="640"/>
    </location>
</feature>
<evidence type="ECO:0000256" key="1">
    <source>
        <dbReference type="SAM" id="MobiDB-lite"/>
    </source>
</evidence>
<feature type="compositionally biased region" description="Low complexity" evidence="1">
    <location>
        <begin position="434"/>
        <end position="444"/>
    </location>
</feature>
<feature type="compositionally biased region" description="Polar residues" evidence="1">
    <location>
        <begin position="647"/>
        <end position="670"/>
    </location>
</feature>
<feature type="region of interest" description="Disordered" evidence="1">
    <location>
        <begin position="609"/>
        <end position="681"/>
    </location>
</feature>
<dbReference type="EMBL" id="HG793176">
    <property type="protein sequence ID" value="CRL30041.1"/>
    <property type="molecule type" value="Genomic_DNA"/>
</dbReference>
<keyword evidence="3" id="KW-1185">Reference proteome</keyword>
<evidence type="ECO:0000313" key="3">
    <source>
        <dbReference type="Proteomes" id="UP000053732"/>
    </source>
</evidence>
<gene>
    <name evidence="2" type="ORF">PCAMFM013_S043g000036</name>
</gene>
<reference evidence="2 3" key="1">
    <citation type="journal article" date="2014" name="Nat. Commun.">
        <title>Multiple recent horizontal transfers of a large genomic region in cheese making fungi.</title>
        <authorList>
            <person name="Cheeseman K."/>
            <person name="Ropars J."/>
            <person name="Renault P."/>
            <person name="Dupont J."/>
            <person name="Gouzy J."/>
            <person name="Branca A."/>
            <person name="Abraham A.L."/>
            <person name="Ceppi M."/>
            <person name="Conseiller E."/>
            <person name="Debuchy R."/>
            <person name="Malagnac F."/>
            <person name="Goarin A."/>
            <person name="Silar P."/>
            <person name="Lacoste S."/>
            <person name="Sallet E."/>
            <person name="Bensimon A."/>
            <person name="Giraud T."/>
            <person name="Brygoo Y."/>
        </authorList>
    </citation>
    <scope>NUCLEOTIDE SEQUENCE [LARGE SCALE GENOMIC DNA]</scope>
    <source>
        <strain evidence="3">FM 013</strain>
    </source>
</reference>
<proteinExistence type="predicted"/>
<dbReference type="STRING" id="1429867.A0A0G4PUM6"/>
<organism evidence="2 3">
    <name type="scientific">Penicillium camemberti (strain FM 013)</name>
    <dbReference type="NCBI Taxonomy" id="1429867"/>
    <lineage>
        <taxon>Eukaryota</taxon>
        <taxon>Fungi</taxon>
        <taxon>Dikarya</taxon>
        <taxon>Ascomycota</taxon>
        <taxon>Pezizomycotina</taxon>
        <taxon>Eurotiomycetes</taxon>
        <taxon>Eurotiomycetidae</taxon>
        <taxon>Eurotiales</taxon>
        <taxon>Aspergillaceae</taxon>
        <taxon>Penicillium</taxon>
    </lineage>
</organism>
<feature type="compositionally biased region" description="Low complexity" evidence="1">
    <location>
        <begin position="617"/>
        <end position="627"/>
    </location>
</feature>
<feature type="region of interest" description="Disordered" evidence="1">
    <location>
        <begin position="698"/>
        <end position="724"/>
    </location>
</feature>
<sequence length="724" mass="78545">MVAPGSQWPPLSGARQNSATNTNERILDANYDVRQLLNHISSNNSVKVPKPVLEYLKSIQELTADLIKNPIGQDWKLQFEQLRQETSQIKQDIHAVRIASSNVNASGSNRIRSYVDAVKNAPPPTHFLSSHGSASTNPATPSDLIQDRQIIVKLGDSDGIKHFRAQTPAEITKLAERARVRAAKATYGVTVASTKFVAAKQLKSGDISLSLRTAKEAEIMRCHRTAWAKYLWKGSEVRLPSWGVVVHDVNVRSLGINSAVGLGDRKQGIIEQLLTENLFNWGDDAEITQISWLVFPEGKKSGSMIVEFTSPHTANKSINNGILWDSEKYGHIGNTCSNETKCVFCAEKHHSRDCQRKKDATLSERKCANCGGAHNGWSKRCPDFIREIERVQALAQARERHHRVPAYLSIREARQGTPAATTVGPGSSGGSGSGTSTKDSSGWGRRPPNRPGVSTKTTSSDQPASSSEGPIDDEGLAPQGDITKASNEALSSGQPASSKKGLASEDTEMQEVQEPQPDDALPTFVVGSTEASAIGESIRQSAQRPVRGIDRSIHAPAVTCSEPARRRAPSRASTLSSTTTRSKGLIRSMLDTGAAQKRARGEAYVLEDEEAVLPNTPSSSAPAASASEYQPSVLSRTSGNARRARKCSTTGRQSSTGKENAIFKNNTITHTPGPRGKNKRTLDDQVNLTMSAPSVKFTSRTDIQEERRTRQFTKKHADTPVVNE</sequence>
<feature type="compositionally biased region" description="Polar residues" evidence="1">
    <location>
        <begin position="484"/>
        <end position="497"/>
    </location>
</feature>
<name>A0A0G4PUM6_PENC3</name>
<dbReference type="Proteomes" id="UP000053732">
    <property type="component" value="Unassembled WGS sequence"/>
</dbReference>
<feature type="compositionally biased region" description="Low complexity" evidence="1">
    <location>
        <begin position="570"/>
        <end position="582"/>
    </location>
</feature>
<accession>A0A0G4PUM6</accession>
<feature type="region of interest" description="Disordered" evidence="1">
    <location>
        <begin position="409"/>
        <end position="584"/>
    </location>
</feature>
<evidence type="ECO:0000313" key="2">
    <source>
        <dbReference type="EMBL" id="CRL30041.1"/>
    </source>
</evidence>
<feature type="compositionally biased region" description="Polar residues" evidence="1">
    <location>
        <begin position="452"/>
        <end position="468"/>
    </location>
</feature>
<feature type="region of interest" description="Disordered" evidence="1">
    <location>
        <begin position="1"/>
        <end position="20"/>
    </location>
</feature>